<feature type="region of interest" description="Disordered" evidence="2">
    <location>
        <begin position="52"/>
        <end position="94"/>
    </location>
</feature>
<gene>
    <name evidence="3" type="ORF">BSP0115_LOCUS18915</name>
</gene>
<dbReference type="PANTHER" id="PTHR13238">
    <property type="entry name" value="PROTEIN C21ORF59"/>
    <property type="match status" value="1"/>
</dbReference>
<comment type="similarity">
    <text evidence="1">Belongs to the CFAP298 family.</text>
</comment>
<evidence type="ECO:0000256" key="1">
    <source>
        <dbReference type="ARBA" id="ARBA00009619"/>
    </source>
</evidence>
<accession>A0A7S1CTE9</accession>
<protein>
    <submittedName>
        <fullName evidence="3">Uncharacterized protein</fullName>
    </submittedName>
</protein>
<name>A0A7S1CTE9_9STRA</name>
<reference evidence="3" key="1">
    <citation type="submission" date="2021-01" db="EMBL/GenBank/DDBJ databases">
        <authorList>
            <person name="Corre E."/>
            <person name="Pelletier E."/>
            <person name="Niang G."/>
            <person name="Scheremetjew M."/>
            <person name="Finn R."/>
            <person name="Kale V."/>
            <person name="Holt S."/>
            <person name="Cochrane G."/>
            <person name="Meng A."/>
            <person name="Brown T."/>
            <person name="Cohen L."/>
        </authorList>
    </citation>
    <scope>NUCLEOTIDE SEQUENCE</scope>
    <source>
        <strain evidence="3">Ms1</strain>
    </source>
</reference>
<dbReference type="GO" id="GO:0003352">
    <property type="term" value="P:regulation of cilium movement"/>
    <property type="evidence" value="ECO:0007669"/>
    <property type="project" value="InterPro"/>
</dbReference>
<feature type="compositionally biased region" description="Basic and acidic residues" evidence="2">
    <location>
        <begin position="52"/>
        <end position="77"/>
    </location>
</feature>
<dbReference type="Pfam" id="PF11069">
    <property type="entry name" value="CFAP298"/>
    <property type="match status" value="1"/>
</dbReference>
<sequence length="279" mass="30920">MVVVHVKKTDIDQFLFETSTSESNDTLIRELVAIWNMRLRLQRLTSAALELAKHGPQKPEAERGLDETKEGAEERGPHFNPDPTGYRTGDAPAPSAAATLTKTCEEAQAAIHKNQVARKVALTMSMLTEHLELIRGAVTICYPMGLPDHEIVRMELEGSAEPVGTQSTADVLDPDTAQLWWAGKEFHRDETVGDRVGRNEKTKIIGKLQKRGGGAPVREPAVSEEERRAMMAHYFKKQEELKKLAEDDDDEFHGAAWADGTTLKRELLGTSSVRMPGGR</sequence>
<proteinExistence type="inferred from homology"/>
<dbReference type="InterPro" id="IPR021298">
    <property type="entry name" value="CFAP298"/>
</dbReference>
<dbReference type="PANTHER" id="PTHR13238:SF0">
    <property type="entry name" value="CILIA- AND FLAGELLA-ASSOCIATED PROTEIN 298"/>
    <property type="match status" value="1"/>
</dbReference>
<organism evidence="3">
    <name type="scientific">Bicosoecida sp. CB-2014</name>
    <dbReference type="NCBI Taxonomy" id="1486930"/>
    <lineage>
        <taxon>Eukaryota</taxon>
        <taxon>Sar</taxon>
        <taxon>Stramenopiles</taxon>
        <taxon>Bigyra</taxon>
        <taxon>Opalozoa</taxon>
        <taxon>Bicosoecida</taxon>
    </lineage>
</organism>
<dbReference type="AlphaFoldDB" id="A0A7S1CTE9"/>
<evidence type="ECO:0000313" key="3">
    <source>
        <dbReference type="EMBL" id="CAD8925651.1"/>
    </source>
</evidence>
<evidence type="ECO:0000256" key="2">
    <source>
        <dbReference type="SAM" id="MobiDB-lite"/>
    </source>
</evidence>
<dbReference type="EMBL" id="HBFS01028233">
    <property type="protein sequence ID" value="CAD8925651.1"/>
    <property type="molecule type" value="Transcribed_RNA"/>
</dbReference>